<evidence type="ECO:0000313" key="3">
    <source>
        <dbReference type="Proteomes" id="UP001195769"/>
    </source>
</evidence>
<proteinExistence type="predicted"/>
<reference evidence="2" key="1">
    <citation type="journal article" date="2020" name="New Phytol.">
        <title>Comparative genomics reveals dynamic genome evolution in host specialist ectomycorrhizal fungi.</title>
        <authorList>
            <person name="Lofgren L.A."/>
            <person name="Nguyen N.H."/>
            <person name="Vilgalys R."/>
            <person name="Ruytinx J."/>
            <person name="Liao H.L."/>
            <person name="Branco S."/>
            <person name="Kuo A."/>
            <person name="LaButti K."/>
            <person name="Lipzen A."/>
            <person name="Andreopoulos W."/>
            <person name="Pangilinan J."/>
            <person name="Riley R."/>
            <person name="Hundley H."/>
            <person name="Na H."/>
            <person name="Barry K."/>
            <person name="Grigoriev I.V."/>
            <person name="Stajich J.E."/>
            <person name="Kennedy P.G."/>
        </authorList>
    </citation>
    <scope>NUCLEOTIDE SEQUENCE</scope>
    <source>
        <strain evidence="2">FC203</strain>
    </source>
</reference>
<protein>
    <submittedName>
        <fullName evidence="2">Uncharacterized protein</fullName>
    </submittedName>
</protein>
<sequence length="182" mass="20490">MVLYGALVAQRALQYGHDLDRYNRPDKNERKHAHLTHPVTIFELITDCVSDTIVVTFASHLLWGIRLPAKERIVILAALSTSITVMIFSIFRAVCQLNHSRRIWRIATDLELAVSLITCNLLVATTYIYRAVTRRRRSVSESKSDSDVVFSQNSSLDGRRQLTTIDLAGYSGDSQSVTQAEP</sequence>
<keyword evidence="1" id="KW-0812">Transmembrane</keyword>
<evidence type="ECO:0000313" key="2">
    <source>
        <dbReference type="EMBL" id="KAG1900723.1"/>
    </source>
</evidence>
<evidence type="ECO:0000256" key="1">
    <source>
        <dbReference type="SAM" id="Phobius"/>
    </source>
</evidence>
<dbReference type="GeneID" id="64665498"/>
<comment type="caution">
    <text evidence="2">The sequence shown here is derived from an EMBL/GenBank/DDBJ whole genome shotgun (WGS) entry which is preliminary data.</text>
</comment>
<dbReference type="AlphaFoldDB" id="A0AAD4E9B4"/>
<organism evidence="2 3">
    <name type="scientific">Suillus fuscotomentosus</name>
    <dbReference type="NCBI Taxonomy" id="1912939"/>
    <lineage>
        <taxon>Eukaryota</taxon>
        <taxon>Fungi</taxon>
        <taxon>Dikarya</taxon>
        <taxon>Basidiomycota</taxon>
        <taxon>Agaricomycotina</taxon>
        <taxon>Agaricomycetes</taxon>
        <taxon>Agaricomycetidae</taxon>
        <taxon>Boletales</taxon>
        <taxon>Suillineae</taxon>
        <taxon>Suillaceae</taxon>
        <taxon>Suillus</taxon>
    </lineage>
</organism>
<keyword evidence="3" id="KW-1185">Reference proteome</keyword>
<name>A0AAD4E9B4_9AGAM</name>
<keyword evidence="1" id="KW-0472">Membrane</keyword>
<gene>
    <name evidence="2" type="ORF">F5891DRAFT_285064</name>
</gene>
<dbReference type="Proteomes" id="UP001195769">
    <property type="component" value="Unassembled WGS sequence"/>
</dbReference>
<dbReference type="RefSeq" id="XP_041226299.1">
    <property type="nucleotide sequence ID" value="XM_041371200.1"/>
</dbReference>
<accession>A0AAD4E9B4</accession>
<feature type="transmembrane region" description="Helical" evidence="1">
    <location>
        <begin position="112"/>
        <end position="129"/>
    </location>
</feature>
<dbReference type="EMBL" id="JABBWK010000025">
    <property type="protein sequence ID" value="KAG1900723.1"/>
    <property type="molecule type" value="Genomic_DNA"/>
</dbReference>
<feature type="transmembrane region" description="Helical" evidence="1">
    <location>
        <begin position="73"/>
        <end position="92"/>
    </location>
</feature>
<keyword evidence="1" id="KW-1133">Transmembrane helix</keyword>